<evidence type="ECO:0000313" key="3">
    <source>
        <dbReference type="Proteomes" id="UP000252530"/>
    </source>
</evidence>
<feature type="transmembrane region" description="Helical" evidence="1">
    <location>
        <begin position="96"/>
        <end position="116"/>
    </location>
</feature>
<gene>
    <name evidence="2" type="ORF">CRD60_06800</name>
</gene>
<evidence type="ECO:0000313" key="2">
    <source>
        <dbReference type="EMBL" id="RBP97467.1"/>
    </source>
</evidence>
<evidence type="ECO:0000256" key="1">
    <source>
        <dbReference type="SAM" id="Phobius"/>
    </source>
</evidence>
<keyword evidence="3" id="KW-1185">Reference proteome</keyword>
<dbReference type="EMBL" id="PDCG01000006">
    <property type="protein sequence ID" value="RBP97467.1"/>
    <property type="molecule type" value="Genomic_DNA"/>
</dbReference>
<proteinExistence type="predicted"/>
<dbReference type="Proteomes" id="UP000252530">
    <property type="component" value="Unassembled WGS sequence"/>
</dbReference>
<reference evidence="2 3" key="1">
    <citation type="submission" date="2017-10" db="EMBL/GenBank/DDBJ databases">
        <title>Bifidobacterium xylocopum sp. nov. and Bifidobacterium aemilianum sp. nov., from the carpenter bee (Xylocopa violacea) digestive tract.</title>
        <authorList>
            <person name="Alberoni D."/>
            <person name="Baffoni L."/>
            <person name="Di Gioia D."/>
            <person name="Gaggia F."/>
            <person name="Biavati B."/>
        </authorList>
    </citation>
    <scope>NUCLEOTIDE SEQUENCE [LARGE SCALE GENOMIC DNA]</scope>
    <source>
        <strain evidence="2 3">XV10</strain>
    </source>
</reference>
<feature type="transmembrane region" description="Helical" evidence="1">
    <location>
        <begin position="238"/>
        <end position="256"/>
    </location>
</feature>
<dbReference type="NCBIfam" id="TIGR04370">
    <property type="entry name" value="glyco_rpt_poly"/>
    <property type="match status" value="1"/>
</dbReference>
<accession>A0A366K825</accession>
<keyword evidence="1" id="KW-0812">Transmembrane</keyword>
<comment type="caution">
    <text evidence="2">The sequence shown here is derived from an EMBL/GenBank/DDBJ whole genome shotgun (WGS) entry which is preliminary data.</text>
</comment>
<protein>
    <recommendedName>
        <fullName evidence="4">Oligosaccharide repeat unit polymerase</fullName>
    </recommendedName>
</protein>
<feature type="transmembrane region" description="Helical" evidence="1">
    <location>
        <begin position="406"/>
        <end position="425"/>
    </location>
</feature>
<dbReference type="AlphaFoldDB" id="A0A366K825"/>
<feature type="transmembrane region" description="Helical" evidence="1">
    <location>
        <begin position="348"/>
        <end position="369"/>
    </location>
</feature>
<feature type="transmembrane region" description="Helical" evidence="1">
    <location>
        <begin position="153"/>
        <end position="177"/>
    </location>
</feature>
<name>A0A366K825_9BIFI</name>
<organism evidence="2 3">
    <name type="scientific">Bifidobacterium aemilianum</name>
    <dbReference type="NCBI Taxonomy" id="2493120"/>
    <lineage>
        <taxon>Bacteria</taxon>
        <taxon>Bacillati</taxon>
        <taxon>Actinomycetota</taxon>
        <taxon>Actinomycetes</taxon>
        <taxon>Bifidobacteriales</taxon>
        <taxon>Bifidobacteriaceae</taxon>
        <taxon>Bifidobacterium</taxon>
    </lineage>
</organism>
<keyword evidence="1" id="KW-0472">Membrane</keyword>
<feature type="transmembrane region" description="Helical" evidence="1">
    <location>
        <begin position="27"/>
        <end position="47"/>
    </location>
</feature>
<feature type="transmembrane region" description="Helical" evidence="1">
    <location>
        <begin position="381"/>
        <end position="399"/>
    </location>
</feature>
<feature type="transmembrane region" description="Helical" evidence="1">
    <location>
        <begin position="59"/>
        <end position="76"/>
    </location>
</feature>
<sequence>MLIFLLLAIEVALLVLSYLILKRDIFQPFTVMMAVFVVSTTIACFNFKSWHIYFAPKTIVIMSLGFLCALAANILVVRIPDIVREPICRPVPKIEVSYVAIAVVVCLELLTLYFYYQDIVRIAAIDGYTPGSNLLWHYRNATSYHVIASLNPLIAILTKIVAAIGYVFTFIIICNVLDRHTPVSKICTLCVPVALFAIQVLLGSGRQELLRLGSFAIVVIYILINSRNGWRNQYSKKFIAGILACIPIAFLGFYLATNLIGRKTSRSFFVYISTYAGGSIQHFNEYIMDPSQAKPTSHFGEETFPGVYSLLYKLHLTDFHRPVHLELRPLGITKGNIYTFFRRPYHDFGLFGMCLMAFLVLLVFSWLYASIKVKGVNNHTNVAIIRYAYLFYWIILASIDQYSIGIFSAGTVLTLILFSCVYYMVVQFPAKPDLEWRYFFEEFTSFTHRVQTQLKSPGESTQET</sequence>
<dbReference type="RefSeq" id="WP_113860531.1">
    <property type="nucleotide sequence ID" value="NZ_PDCG01000006.1"/>
</dbReference>
<evidence type="ECO:0008006" key="4">
    <source>
        <dbReference type="Google" id="ProtNLM"/>
    </source>
</evidence>
<dbReference type="OrthoDB" id="1864195at2"/>
<feature type="transmembrane region" description="Helical" evidence="1">
    <location>
        <begin position="209"/>
        <end position="226"/>
    </location>
</feature>
<keyword evidence="1" id="KW-1133">Transmembrane helix</keyword>